<feature type="region of interest" description="Disordered" evidence="1">
    <location>
        <begin position="76"/>
        <end position="122"/>
    </location>
</feature>
<gene>
    <name evidence="2" type="ORF">AJ80_05725</name>
</gene>
<evidence type="ECO:0000313" key="3">
    <source>
        <dbReference type="Proteomes" id="UP000224634"/>
    </source>
</evidence>
<accession>A0A2B7Y276</accession>
<evidence type="ECO:0000256" key="1">
    <source>
        <dbReference type="SAM" id="MobiDB-lite"/>
    </source>
</evidence>
<dbReference type="EMBL" id="PDNA01000087">
    <property type="protein sequence ID" value="PGH14962.1"/>
    <property type="molecule type" value="Genomic_DNA"/>
</dbReference>
<protein>
    <submittedName>
        <fullName evidence="2">Uncharacterized protein</fullName>
    </submittedName>
</protein>
<keyword evidence="3" id="KW-1185">Reference proteome</keyword>
<dbReference type="AlphaFoldDB" id="A0A2B7Y276"/>
<sequence>MPNSGNRSDPSLLRGHACCTGGNVTKRCTQCAGHAPRSAESICGHCNGYGINVDPCQICRPAQYAGAVAAAQNGNARPHVAPAPRLRNAADQSQLNSTRTNDYRRPGEGGGCGGGSGIASSR</sequence>
<comment type="caution">
    <text evidence="2">The sequence shown here is derived from an EMBL/GenBank/DDBJ whole genome shotgun (WGS) entry which is preliminary data.</text>
</comment>
<reference evidence="2 3" key="1">
    <citation type="submission" date="2017-10" db="EMBL/GenBank/DDBJ databases">
        <title>Comparative genomics in systemic dimorphic fungi from Ajellomycetaceae.</title>
        <authorList>
            <person name="Munoz J.F."/>
            <person name="Mcewen J.G."/>
            <person name="Clay O.K."/>
            <person name="Cuomo C.A."/>
        </authorList>
    </citation>
    <scope>NUCLEOTIDE SEQUENCE [LARGE SCALE GENOMIC DNA]</scope>
    <source>
        <strain evidence="2 3">UAMH7299</strain>
    </source>
</reference>
<organism evidence="2 3">
    <name type="scientific">Polytolypa hystricis (strain UAMH7299)</name>
    <dbReference type="NCBI Taxonomy" id="1447883"/>
    <lineage>
        <taxon>Eukaryota</taxon>
        <taxon>Fungi</taxon>
        <taxon>Dikarya</taxon>
        <taxon>Ascomycota</taxon>
        <taxon>Pezizomycotina</taxon>
        <taxon>Eurotiomycetes</taxon>
        <taxon>Eurotiomycetidae</taxon>
        <taxon>Onygenales</taxon>
        <taxon>Onygenales incertae sedis</taxon>
        <taxon>Polytolypa</taxon>
    </lineage>
</organism>
<dbReference type="Proteomes" id="UP000224634">
    <property type="component" value="Unassembled WGS sequence"/>
</dbReference>
<proteinExistence type="predicted"/>
<evidence type="ECO:0000313" key="2">
    <source>
        <dbReference type="EMBL" id="PGH14962.1"/>
    </source>
</evidence>
<name>A0A2B7Y276_POLH7</name>
<feature type="compositionally biased region" description="Polar residues" evidence="1">
    <location>
        <begin position="90"/>
        <end position="100"/>
    </location>
</feature>
<feature type="compositionally biased region" description="Gly residues" evidence="1">
    <location>
        <begin position="108"/>
        <end position="122"/>
    </location>
</feature>